<dbReference type="Gene3D" id="3.30.420.210">
    <property type="entry name" value="SEP domain"/>
    <property type="match status" value="1"/>
</dbReference>
<dbReference type="PROSITE" id="PS50033">
    <property type="entry name" value="UBX"/>
    <property type="match status" value="1"/>
</dbReference>
<dbReference type="Proteomes" id="UP001363151">
    <property type="component" value="Unassembled WGS sequence"/>
</dbReference>
<dbReference type="SMART" id="SM00166">
    <property type="entry name" value="UBX"/>
    <property type="match status" value="1"/>
</dbReference>
<feature type="domain" description="UBX" evidence="2">
    <location>
        <begin position="185"/>
        <end position="260"/>
    </location>
</feature>
<feature type="domain" description="SEP" evidence="3">
    <location>
        <begin position="77"/>
        <end position="144"/>
    </location>
</feature>
<name>A0ABR1FQJ0_AURAN</name>
<dbReference type="SUPFAM" id="SSF102848">
    <property type="entry name" value="NSFL1 (p97 ATPase) cofactor p47, SEP domain"/>
    <property type="match status" value="1"/>
</dbReference>
<evidence type="ECO:0000313" key="5">
    <source>
        <dbReference type="Proteomes" id="UP001363151"/>
    </source>
</evidence>
<dbReference type="Gene3D" id="3.10.20.90">
    <property type="entry name" value="Phosphatidylinositol 3-kinase Catalytic Subunit, Chain A, domain 1"/>
    <property type="match status" value="1"/>
</dbReference>
<dbReference type="SMART" id="SM00553">
    <property type="entry name" value="SEP"/>
    <property type="match status" value="1"/>
</dbReference>
<dbReference type="InterPro" id="IPR012989">
    <property type="entry name" value="SEP_domain"/>
</dbReference>
<evidence type="ECO:0000256" key="1">
    <source>
        <dbReference type="SAM" id="MobiDB-lite"/>
    </source>
</evidence>
<dbReference type="PANTHER" id="PTHR23333">
    <property type="entry name" value="UBX DOMAIN CONTAINING PROTEIN"/>
    <property type="match status" value="1"/>
</dbReference>
<dbReference type="EMBL" id="JBBJCI010000289">
    <property type="protein sequence ID" value="KAK7235828.1"/>
    <property type="molecule type" value="Genomic_DNA"/>
</dbReference>
<organism evidence="4 5">
    <name type="scientific">Aureococcus anophagefferens</name>
    <name type="common">Harmful bloom alga</name>
    <dbReference type="NCBI Taxonomy" id="44056"/>
    <lineage>
        <taxon>Eukaryota</taxon>
        <taxon>Sar</taxon>
        <taxon>Stramenopiles</taxon>
        <taxon>Ochrophyta</taxon>
        <taxon>Pelagophyceae</taxon>
        <taxon>Pelagomonadales</taxon>
        <taxon>Pelagomonadaceae</taxon>
        <taxon>Aureococcus</taxon>
    </lineage>
</organism>
<dbReference type="Pfam" id="PF08059">
    <property type="entry name" value="SEP"/>
    <property type="match status" value="1"/>
</dbReference>
<evidence type="ECO:0000259" key="3">
    <source>
        <dbReference type="PROSITE" id="PS51399"/>
    </source>
</evidence>
<proteinExistence type="predicted"/>
<dbReference type="SUPFAM" id="SSF54236">
    <property type="entry name" value="Ubiquitin-like"/>
    <property type="match status" value="1"/>
</dbReference>
<dbReference type="PROSITE" id="PS51399">
    <property type="entry name" value="SEP"/>
    <property type="match status" value="1"/>
</dbReference>
<dbReference type="InterPro" id="IPR001012">
    <property type="entry name" value="UBX_dom"/>
</dbReference>
<accession>A0ABR1FQJ0</accession>
<protein>
    <submittedName>
        <fullName evidence="4">UBX domain-containing protein</fullName>
    </submittedName>
</protein>
<dbReference type="InterPro" id="IPR036241">
    <property type="entry name" value="NSFL1C_SEP_dom_sf"/>
</dbReference>
<dbReference type="Pfam" id="PF00789">
    <property type="entry name" value="UBX"/>
    <property type="match status" value="1"/>
</dbReference>
<comment type="caution">
    <text evidence="4">The sequence shown here is derived from an EMBL/GenBank/DDBJ whole genome shotgun (WGS) entry which is preliminary data.</text>
</comment>
<evidence type="ECO:0000313" key="4">
    <source>
        <dbReference type="EMBL" id="KAK7235828.1"/>
    </source>
</evidence>
<feature type="region of interest" description="Disordered" evidence="1">
    <location>
        <begin position="1"/>
        <end position="56"/>
    </location>
</feature>
<reference evidence="4 5" key="1">
    <citation type="submission" date="2024-03" db="EMBL/GenBank/DDBJ databases">
        <title>Aureococcus anophagefferens CCMP1851 and Kratosvirus quantuckense: Draft genome of a second virus-susceptible host strain in the model system.</title>
        <authorList>
            <person name="Chase E."/>
            <person name="Truchon A.R."/>
            <person name="Schepens W."/>
            <person name="Wilhelm S.W."/>
        </authorList>
    </citation>
    <scope>NUCLEOTIDE SEQUENCE [LARGE SCALE GENOMIC DNA]</scope>
    <source>
        <strain evidence="4 5">CCMP1851</strain>
    </source>
</reference>
<dbReference type="PANTHER" id="PTHR23333:SF20">
    <property type="entry name" value="NSFL1 COFACTOR P47"/>
    <property type="match status" value="1"/>
</dbReference>
<keyword evidence="5" id="KW-1185">Reference proteome</keyword>
<dbReference type="CDD" id="cd01770">
    <property type="entry name" value="UBX_UBXN2"/>
    <property type="match status" value="1"/>
</dbReference>
<sequence length="262" mass="26367">MPIATLFDDKKEEKEDEDGGGNELYTGGNHNRGGGGSGLAVVGPGDDDGDGGGDDVSKMFAAAQRNAASGVAPAEGAAKTVVTVYANGFTVGDGPFRPSDGDAANAAFLRDVSRGLIPRELEEQASGDGAFNLELVDKRGDQYEPPAYVAFSGGGQTLAAAGESAGAEFGGGGGGAPIEKPVVDDAAPKTTLQIRLANGKRIRATLNLSHTVGHLDAYVREEGGAGQAYVLLAGFPPAPLADPNATLEAAGLKGASVTQKLK</sequence>
<gene>
    <name evidence="4" type="ORF">SO694_00064029</name>
</gene>
<evidence type="ECO:0000259" key="2">
    <source>
        <dbReference type="PROSITE" id="PS50033"/>
    </source>
</evidence>
<dbReference type="InterPro" id="IPR029071">
    <property type="entry name" value="Ubiquitin-like_domsf"/>
</dbReference>